<evidence type="ECO:0000256" key="1">
    <source>
        <dbReference type="ARBA" id="ARBA00004474"/>
    </source>
</evidence>
<evidence type="ECO:0000256" key="7">
    <source>
        <dbReference type="ARBA" id="ARBA00023274"/>
    </source>
</evidence>
<evidence type="ECO:0000256" key="5">
    <source>
        <dbReference type="ARBA" id="ARBA00022884"/>
    </source>
</evidence>
<keyword evidence="5" id="KW-0694">RNA-binding</keyword>
<protein>
    <recommendedName>
        <fullName evidence="8">Small ribosomal subunit protein bS18c</fullName>
    </recommendedName>
    <alternativeName>
        <fullName evidence="9">30S ribosomal protein S18, chloroplastic</fullName>
    </alternativeName>
</protein>
<evidence type="ECO:0000256" key="3">
    <source>
        <dbReference type="ARBA" id="ARBA00007596"/>
    </source>
</evidence>
<evidence type="ECO:0000256" key="9">
    <source>
        <dbReference type="ARBA" id="ARBA00035368"/>
    </source>
</evidence>
<keyword evidence="4" id="KW-0699">rRNA-binding</keyword>
<sequence>MAKSKDVRVTIILECTSCVRNGVNKESTGISRILEIEIGIGFFLEIRNKEIMDKSKRLFLKSKRSFRRRLPPIQSGDRIDYRNMSLISRFISEQGKILSRRVNRLTLKQQRLITIAIKQARILSSLPFLNNEKQFERSESTTRTTALRTRNK</sequence>
<dbReference type="InterPro" id="IPR001648">
    <property type="entry name" value="Ribosomal_bS18"/>
</dbReference>
<keyword evidence="7 10" id="KW-0687">Ribonucleoprotein</keyword>
<dbReference type="PANTHER" id="PTHR13479">
    <property type="entry name" value="30S RIBOSOMAL PROTEIN S18"/>
    <property type="match status" value="1"/>
</dbReference>
<dbReference type="OrthoDB" id="21463at2759"/>
<dbReference type="SUPFAM" id="SSF46911">
    <property type="entry name" value="Ribosomal protein S18"/>
    <property type="match status" value="1"/>
</dbReference>
<dbReference type="FunFam" id="4.10.640.10:FF:000002">
    <property type="entry name" value="30S ribosomal protein S18, chloroplastic"/>
    <property type="match status" value="1"/>
</dbReference>
<evidence type="ECO:0000256" key="4">
    <source>
        <dbReference type="ARBA" id="ARBA00022730"/>
    </source>
</evidence>
<comment type="similarity">
    <text evidence="2 10">Belongs to the bacterial ribosomal protein bS18 family.</text>
</comment>
<dbReference type="GO" id="GO:0005763">
    <property type="term" value="C:mitochondrial small ribosomal subunit"/>
    <property type="evidence" value="ECO:0007669"/>
    <property type="project" value="TreeGrafter"/>
</dbReference>
<dbReference type="GO" id="GO:0006412">
    <property type="term" value="P:translation"/>
    <property type="evidence" value="ECO:0007669"/>
    <property type="project" value="InterPro"/>
</dbReference>
<dbReference type="GO" id="GO:0003735">
    <property type="term" value="F:structural constituent of ribosome"/>
    <property type="evidence" value="ECO:0007669"/>
    <property type="project" value="InterPro"/>
</dbReference>
<gene>
    <name evidence="11" type="ORF">J1N35_029372</name>
</gene>
<dbReference type="GO" id="GO:0009536">
    <property type="term" value="C:plastid"/>
    <property type="evidence" value="ECO:0007669"/>
    <property type="project" value="UniProtKB-SubCell"/>
</dbReference>
<dbReference type="Proteomes" id="UP000828251">
    <property type="component" value="Unassembled WGS sequence"/>
</dbReference>
<evidence type="ECO:0000313" key="11">
    <source>
        <dbReference type="EMBL" id="KAH1064385.1"/>
    </source>
</evidence>
<dbReference type="InterPro" id="IPR018275">
    <property type="entry name" value="Ribosomal_bS18_CS"/>
</dbReference>
<keyword evidence="12" id="KW-1185">Reference proteome</keyword>
<name>A0A9D3UY54_9ROSI</name>
<reference evidence="11 12" key="1">
    <citation type="journal article" date="2021" name="Plant Biotechnol. J.">
        <title>Multi-omics assisted identification of the key and species-specific regulatory components of drought-tolerant mechanisms in Gossypium stocksii.</title>
        <authorList>
            <person name="Yu D."/>
            <person name="Ke L."/>
            <person name="Zhang D."/>
            <person name="Wu Y."/>
            <person name="Sun Y."/>
            <person name="Mei J."/>
            <person name="Sun J."/>
            <person name="Sun Y."/>
        </authorList>
    </citation>
    <scope>NUCLEOTIDE SEQUENCE [LARGE SCALE GENOMIC DNA]</scope>
    <source>
        <strain evidence="12">cv. E1</strain>
        <tissue evidence="11">Leaf</tissue>
    </source>
</reference>
<evidence type="ECO:0000256" key="10">
    <source>
        <dbReference type="RuleBase" id="RU003910"/>
    </source>
</evidence>
<dbReference type="PRINTS" id="PR00974">
    <property type="entry name" value="RIBOSOMALS18"/>
</dbReference>
<dbReference type="HAMAP" id="MF_00270">
    <property type="entry name" value="Ribosomal_bS18"/>
    <property type="match status" value="1"/>
</dbReference>
<evidence type="ECO:0000256" key="6">
    <source>
        <dbReference type="ARBA" id="ARBA00022980"/>
    </source>
</evidence>
<dbReference type="EMBL" id="JAIQCV010000009">
    <property type="protein sequence ID" value="KAH1064385.1"/>
    <property type="molecule type" value="Genomic_DNA"/>
</dbReference>
<dbReference type="Gene3D" id="4.10.640.10">
    <property type="entry name" value="Ribosomal protein S18"/>
    <property type="match status" value="1"/>
</dbReference>
<accession>A0A9D3UY54</accession>
<comment type="similarity">
    <text evidence="3">Belongs to the bacterial ribosomal protein bL33 family.</text>
</comment>
<comment type="caution">
    <text evidence="11">The sequence shown here is derived from an EMBL/GenBank/DDBJ whole genome shotgun (WGS) entry which is preliminary data.</text>
</comment>
<evidence type="ECO:0000313" key="12">
    <source>
        <dbReference type="Proteomes" id="UP000828251"/>
    </source>
</evidence>
<evidence type="ECO:0000256" key="8">
    <source>
        <dbReference type="ARBA" id="ARBA00035266"/>
    </source>
</evidence>
<dbReference type="InterPro" id="IPR036870">
    <property type="entry name" value="Ribosomal_bS18_sf"/>
</dbReference>
<dbReference type="Gene3D" id="2.20.28.120">
    <property type="entry name" value="Ribosomal protein L33"/>
    <property type="match status" value="1"/>
</dbReference>
<dbReference type="InterPro" id="IPR038584">
    <property type="entry name" value="Ribosomal_bL33_sf"/>
</dbReference>
<dbReference type="PROSITE" id="PS00057">
    <property type="entry name" value="RIBOSOMAL_S18"/>
    <property type="match status" value="1"/>
</dbReference>
<organism evidence="11 12">
    <name type="scientific">Gossypium stocksii</name>
    <dbReference type="NCBI Taxonomy" id="47602"/>
    <lineage>
        <taxon>Eukaryota</taxon>
        <taxon>Viridiplantae</taxon>
        <taxon>Streptophyta</taxon>
        <taxon>Embryophyta</taxon>
        <taxon>Tracheophyta</taxon>
        <taxon>Spermatophyta</taxon>
        <taxon>Magnoliopsida</taxon>
        <taxon>eudicotyledons</taxon>
        <taxon>Gunneridae</taxon>
        <taxon>Pentapetalae</taxon>
        <taxon>rosids</taxon>
        <taxon>malvids</taxon>
        <taxon>Malvales</taxon>
        <taxon>Malvaceae</taxon>
        <taxon>Malvoideae</taxon>
        <taxon>Gossypium</taxon>
    </lineage>
</organism>
<comment type="subcellular location">
    <subcellularLocation>
        <location evidence="1">Plastid</location>
    </subcellularLocation>
</comment>
<evidence type="ECO:0000256" key="2">
    <source>
        <dbReference type="ARBA" id="ARBA00005589"/>
    </source>
</evidence>
<keyword evidence="6 10" id="KW-0689">Ribosomal protein</keyword>
<dbReference type="GO" id="GO:0070181">
    <property type="term" value="F:small ribosomal subunit rRNA binding"/>
    <property type="evidence" value="ECO:0007669"/>
    <property type="project" value="TreeGrafter"/>
</dbReference>
<dbReference type="PANTHER" id="PTHR13479:SF40">
    <property type="entry name" value="SMALL RIBOSOMAL SUBUNIT PROTEIN BS18M"/>
    <property type="match status" value="1"/>
</dbReference>
<dbReference type="Pfam" id="PF01084">
    <property type="entry name" value="Ribosomal_S18"/>
    <property type="match status" value="1"/>
</dbReference>
<dbReference type="AlphaFoldDB" id="A0A9D3UY54"/>
<proteinExistence type="inferred from homology"/>
<dbReference type="NCBIfam" id="TIGR00165">
    <property type="entry name" value="S18"/>
    <property type="match status" value="1"/>
</dbReference>